<dbReference type="GO" id="GO:0005576">
    <property type="term" value="C:extracellular region"/>
    <property type="evidence" value="ECO:0007669"/>
    <property type="project" value="UniProtKB-SubCell"/>
</dbReference>
<accession>A0A6C2UG07</accession>
<dbReference type="SUPFAM" id="SSF51126">
    <property type="entry name" value="Pectin lyase-like"/>
    <property type="match status" value="1"/>
</dbReference>
<evidence type="ECO:0000259" key="4">
    <source>
        <dbReference type="Pfam" id="PF24517"/>
    </source>
</evidence>
<reference evidence="5 6" key="1">
    <citation type="submission" date="2019-04" db="EMBL/GenBank/DDBJ databases">
        <authorList>
            <person name="Van Vliet M D."/>
        </authorList>
    </citation>
    <scope>NUCLEOTIDE SEQUENCE [LARGE SCALE GENOMIC DNA]</scope>
    <source>
        <strain evidence="5 6">F21</strain>
    </source>
</reference>
<dbReference type="InterPro" id="IPR011050">
    <property type="entry name" value="Pectin_lyase_fold/virulence"/>
</dbReference>
<dbReference type="Gene3D" id="2.60.120.260">
    <property type="entry name" value="Galactose-binding domain-like"/>
    <property type="match status" value="1"/>
</dbReference>
<organism evidence="5 6">
    <name type="scientific">Pontiella sulfatireligans</name>
    <dbReference type="NCBI Taxonomy" id="2750658"/>
    <lineage>
        <taxon>Bacteria</taxon>
        <taxon>Pseudomonadati</taxon>
        <taxon>Kiritimatiellota</taxon>
        <taxon>Kiritimatiellia</taxon>
        <taxon>Kiritimatiellales</taxon>
        <taxon>Pontiellaceae</taxon>
        <taxon>Pontiella</taxon>
    </lineage>
</organism>
<dbReference type="EMBL" id="CAAHFH010000001">
    <property type="protein sequence ID" value="VGO18849.1"/>
    <property type="molecule type" value="Genomic_DNA"/>
</dbReference>
<sequence length="705" mass="76434">MKTSTFASTSIVGLALLFAGMMITGTAWGGYTMPASENNGQVRYLYPSADTEADFYAAQTDLRNNYGGGTIVFTSGTYTYSWIEIKADIHVRFKPGVTIYLTGNNAKMLWFNVGANNSSVEGLPGADMPKIFLPEQISVFGDIQCHAIGIGSSNFKVKNLEFYTRGSWGNIIGIGGDSGMSGGLIENVHSIAYTKPLHPGWSLIQAAVCANLTVRNISADGGYTLRLEQDLGQVGTYGLRNIYAEDIVNYNGRGAVVIVPNGGVLSGGNQNITIKKVRSYSSSWGLCVGDKTYNGDLGTYQNTTVSDVECHYGLDSQFRKYPEYSYLPADQLALATDMVQADFIEFMNGPSLGVVFNSLSWCTVTGARGYDFPASYNIANSAASTANPFGFSPNADVYVRSGIYLNTNFGAQNKLACSSAGGDHSYESYLKFNFSNLPDPSADVSKVILRLKCAGAGGGGNIHTVYFVSDDAWKWSEMIWNTKPARGVAMDSSLQPVVAGQWIEFDVTEQAITEKNGDGKFSVVIVSSGGNYVTYHSDEAAAADRPQLVVTIEEPWTNIQYDNFESGLGNWTVGSEGSLYTGGTYAAGGSNALDLQDNNENSVATTANLALSGYETIQVDFDYACESMDDNSEDFWLQISTDGGATYTTVEEWNLNDEFVNNQFYYESVTIFNRPLSNQTRLRFRCDASGNADDVYLDNINVFAQ</sequence>
<dbReference type="AlphaFoldDB" id="A0A6C2UG07"/>
<evidence type="ECO:0000256" key="2">
    <source>
        <dbReference type="ARBA" id="ARBA00022525"/>
    </source>
</evidence>
<comment type="subcellular location">
    <subcellularLocation>
        <location evidence="1">Secreted</location>
    </subcellularLocation>
</comment>
<name>A0A6C2UG07_9BACT</name>
<gene>
    <name evidence="5" type="primary">cgiA_16</name>
    <name evidence="5" type="ORF">SCARR_00902</name>
</gene>
<dbReference type="InterPro" id="IPR055372">
    <property type="entry name" value="CBM96"/>
</dbReference>
<dbReference type="Proteomes" id="UP000346198">
    <property type="component" value="Unassembled WGS sequence"/>
</dbReference>
<dbReference type="Gene3D" id="2.160.20.10">
    <property type="entry name" value="Single-stranded right-handed beta-helix, Pectin lyase-like"/>
    <property type="match status" value="1"/>
</dbReference>
<dbReference type="NCBIfam" id="NF033679">
    <property type="entry name" value="DNRLRE_dom"/>
    <property type="match status" value="1"/>
</dbReference>
<dbReference type="Pfam" id="PF24517">
    <property type="entry name" value="CBM96"/>
    <property type="match status" value="1"/>
</dbReference>
<proteinExistence type="predicted"/>
<keyword evidence="6" id="KW-1185">Reference proteome</keyword>
<protein>
    <submittedName>
        <fullName evidence="5">Iota-carrageenase</fullName>
    </submittedName>
</protein>
<keyword evidence="3" id="KW-0732">Signal</keyword>
<evidence type="ECO:0000256" key="1">
    <source>
        <dbReference type="ARBA" id="ARBA00004613"/>
    </source>
</evidence>
<evidence type="ECO:0000256" key="3">
    <source>
        <dbReference type="ARBA" id="ARBA00022729"/>
    </source>
</evidence>
<keyword evidence="2" id="KW-0964">Secreted</keyword>
<dbReference type="Pfam" id="PF21471">
    <property type="entry name" value="Reelin_subrepeat-B"/>
    <property type="match status" value="1"/>
</dbReference>
<dbReference type="InterPro" id="IPR012334">
    <property type="entry name" value="Pectin_lyas_fold"/>
</dbReference>
<feature type="domain" description="Carbohydrate-binding module family 96" evidence="4">
    <location>
        <begin position="390"/>
        <end position="551"/>
    </location>
</feature>
<evidence type="ECO:0000313" key="6">
    <source>
        <dbReference type="Proteomes" id="UP000346198"/>
    </source>
</evidence>
<dbReference type="InterPro" id="IPR049419">
    <property type="entry name" value="Reelin_subrepeat-B"/>
</dbReference>
<evidence type="ECO:0000313" key="5">
    <source>
        <dbReference type="EMBL" id="VGO18849.1"/>
    </source>
</evidence>
<dbReference type="RefSeq" id="WP_168432995.1">
    <property type="nucleotide sequence ID" value="NZ_CAAHFH010000001.1"/>
</dbReference>